<organism evidence="1 2">
    <name type="scientific">Agrobacterium tumefaciens</name>
    <dbReference type="NCBI Taxonomy" id="358"/>
    <lineage>
        <taxon>Bacteria</taxon>
        <taxon>Pseudomonadati</taxon>
        <taxon>Pseudomonadota</taxon>
        <taxon>Alphaproteobacteria</taxon>
        <taxon>Hyphomicrobiales</taxon>
        <taxon>Rhizobiaceae</taxon>
        <taxon>Rhizobium/Agrobacterium group</taxon>
        <taxon>Agrobacterium</taxon>
        <taxon>Agrobacterium tumefaciens complex</taxon>
    </lineage>
</organism>
<dbReference type="AlphaFoldDB" id="A0AAE6BFP3"/>
<dbReference type="RefSeq" id="WP_080829891.1">
    <property type="nucleotide sequence ID" value="NZ_CP039889.1"/>
</dbReference>
<reference evidence="1 2" key="1">
    <citation type="submission" date="2019-04" db="EMBL/GenBank/DDBJ databases">
        <title>Complete genome sequence of Agrobacterium tumefaciens CFBP5877.</title>
        <authorList>
            <person name="Huang Y.-Y."/>
            <person name="Chiang H.-Y."/>
            <person name="Chou L."/>
            <person name="Lai E.-M."/>
            <person name="Kuo C.-H."/>
        </authorList>
    </citation>
    <scope>NUCLEOTIDE SEQUENCE [LARGE SCALE GENOMIC DNA]</scope>
    <source>
        <strain evidence="1 2">CFBP5877</strain>
    </source>
</reference>
<dbReference type="Proteomes" id="UP000298579">
    <property type="component" value="Chromosome linear"/>
</dbReference>
<gene>
    <name evidence="1" type="ORF">CFBP5877_15625</name>
</gene>
<sequence>MTALKQVEGAWRRLGSMINTGLILTAALVAIWQGGSYVERVENDIKSNSADITRVEREQFRK</sequence>
<protein>
    <submittedName>
        <fullName evidence="1">Uncharacterized protein</fullName>
    </submittedName>
</protein>
<evidence type="ECO:0000313" key="1">
    <source>
        <dbReference type="EMBL" id="QCL80607.1"/>
    </source>
</evidence>
<name>A0AAE6BFP3_AGRTU</name>
<accession>A0AAE6BFP3</accession>
<evidence type="ECO:0000313" key="2">
    <source>
        <dbReference type="Proteomes" id="UP000298579"/>
    </source>
</evidence>
<proteinExistence type="predicted"/>
<dbReference type="EMBL" id="CP039898">
    <property type="protein sequence ID" value="QCL80607.1"/>
    <property type="molecule type" value="Genomic_DNA"/>
</dbReference>